<feature type="coiled-coil region" evidence="1">
    <location>
        <begin position="560"/>
        <end position="587"/>
    </location>
</feature>
<dbReference type="Gene3D" id="2.40.300.10">
    <property type="entry name" value="Head decoration protein D"/>
    <property type="match status" value="1"/>
</dbReference>
<evidence type="ECO:0000256" key="1">
    <source>
        <dbReference type="SAM" id="Coils"/>
    </source>
</evidence>
<evidence type="ECO:0008006" key="4">
    <source>
        <dbReference type="Google" id="ProtNLM"/>
    </source>
</evidence>
<organism evidence="2 3">
    <name type="scientific">Hanstruepera neustonica</name>
    <dbReference type="NCBI Taxonomy" id="1445657"/>
    <lineage>
        <taxon>Bacteria</taxon>
        <taxon>Pseudomonadati</taxon>
        <taxon>Bacteroidota</taxon>
        <taxon>Flavobacteriia</taxon>
        <taxon>Flavobacteriales</taxon>
        <taxon>Flavobacteriaceae</taxon>
        <taxon>Hanstruepera</taxon>
    </lineage>
</organism>
<dbReference type="EMBL" id="POWF01000002">
    <property type="protein sequence ID" value="PNQ73641.1"/>
    <property type="molecule type" value="Genomic_DNA"/>
</dbReference>
<dbReference type="AlphaFoldDB" id="A0A2K1E063"/>
<keyword evidence="1" id="KW-0175">Coiled coil</keyword>
<keyword evidence="3" id="KW-1185">Reference proteome</keyword>
<gene>
    <name evidence="2" type="ORF">C1T31_04700</name>
</gene>
<evidence type="ECO:0000313" key="3">
    <source>
        <dbReference type="Proteomes" id="UP000236641"/>
    </source>
</evidence>
<name>A0A2K1E063_9FLAO</name>
<proteinExistence type="predicted"/>
<accession>A0A2K1E063</accession>
<evidence type="ECO:0000313" key="2">
    <source>
        <dbReference type="EMBL" id="PNQ73641.1"/>
    </source>
</evidence>
<reference evidence="2 3" key="1">
    <citation type="submission" date="2018-01" db="EMBL/GenBank/DDBJ databases">
        <title>The draft genome of Hanstruepera neustonica JCM19743.</title>
        <authorList>
            <person name="He R.-H."/>
            <person name="Du Z.-J."/>
        </authorList>
    </citation>
    <scope>NUCLEOTIDE SEQUENCE [LARGE SCALE GENOMIC DNA]</scope>
    <source>
        <strain evidence="2 3">JCM19743</strain>
    </source>
</reference>
<dbReference type="Proteomes" id="UP000236641">
    <property type="component" value="Unassembled WGS sequence"/>
</dbReference>
<comment type="caution">
    <text evidence="2">The sequence shown here is derived from an EMBL/GenBank/DDBJ whole genome shotgun (WGS) entry which is preliminary data.</text>
</comment>
<sequence length="708" mass="77266">MLFGFSQTDGISYQAVIIDNNPQEIPGVDVPSNNLPNTPLQVQFSIIDNNGSVEYQETHSTTTDAYGMIHLMIGHGQSSINAFNQIYWNNEKFLKVEIDLNDGNGWIEFSYQELTYIPYVKHREIIATSTLDVDGETNLNNNFNVNNASPSHLTGDLTVDGNTNLNGTLTVFNQEPTLLTGDLTVEGLVSFDGELAVGGDTNLYSDLTVEGNTLLNGDLTVIGQANFNDGNFQNITVAQNSNLNLLDVSGVSNLNNTLNVSGTSNLNSALNVLGISTLSNTLSVNASSNLNGRVIINANVDGSQNSPSSYPLEVKGSNQGIWIDVDGGRNSNKNFITFSDALGQHGAVEGQTLNELNNSFRYIWDAANALAEEAFIAAEGVACGIQLDAAEATLMGIQTVAAYARLIELVVYAESNVGVSFKTGGADYAEWLLKMNVNEQFYPGEVVGVFGGMISKNTVEANHIMVVSTNPIILGNSTQKMNENLYEKVAFMGQVPVRVIGEVQVGDYILPSGNNDGTAIAKPISEMQGDDYKNIVGVAWESSETGAMASMINVAIGINTNDLSAKVAEHDREIEGLKAQIRIILNQINTEKNSDITVTEDETVKNNGDEKDQKEPSLASKLVNQRPKVNVEKLDFDQWLKDYGYIFEERMKPLREHFEEAGVDLSNFPEIQKLIENPSEVLRDMQDGSYLPSIWESLKKRYPNAFKE</sequence>
<protein>
    <recommendedName>
        <fullName evidence="4">Peptidase S74 domain-containing protein</fullName>
    </recommendedName>
</protein>